<comment type="caution">
    <text evidence="1">The sequence shown here is derived from an EMBL/GenBank/DDBJ whole genome shotgun (WGS) entry which is preliminary data.</text>
</comment>
<evidence type="ECO:0000313" key="1">
    <source>
        <dbReference type="EMBL" id="KXB81300.1"/>
    </source>
</evidence>
<dbReference type="Proteomes" id="UP000070572">
    <property type="component" value="Unassembled WGS sequence"/>
</dbReference>
<reference evidence="1 2" key="1">
    <citation type="submission" date="2016-01" db="EMBL/GenBank/DDBJ databases">
        <authorList>
            <person name="Mitreva M."/>
            <person name="Pepin K.H."/>
            <person name="Mihindukulasuriya K.A."/>
            <person name="Fulton R."/>
            <person name="Fronick C."/>
            <person name="O'Laughlin M."/>
            <person name="Miner T."/>
            <person name="Herter B."/>
            <person name="Rosa B.A."/>
            <person name="Cordes M."/>
            <person name="Tomlinson C."/>
            <person name="Wollam A."/>
            <person name="Palsikar V.B."/>
            <person name="Mardis E.R."/>
            <person name="Wilson R.K."/>
        </authorList>
    </citation>
    <scope>NUCLEOTIDE SEQUENCE [LARGE SCALE GENOMIC DNA]</scope>
    <source>
        <strain evidence="1 2">DNF00696</strain>
    </source>
</reference>
<accession>A0AB34X0K3</accession>
<dbReference type="RefSeq" id="WP_060920211.1">
    <property type="nucleotide sequence ID" value="NZ_KQ960682.1"/>
</dbReference>
<evidence type="ECO:0000313" key="2">
    <source>
        <dbReference type="Proteomes" id="UP000070572"/>
    </source>
</evidence>
<dbReference type="EMBL" id="LSDN01000011">
    <property type="protein sequence ID" value="KXB81300.1"/>
    <property type="molecule type" value="Genomic_DNA"/>
</dbReference>
<organism evidence="1 2">
    <name type="scientific">Varibaculum cambriense</name>
    <dbReference type="NCBI Taxonomy" id="184870"/>
    <lineage>
        <taxon>Bacteria</taxon>
        <taxon>Bacillati</taxon>
        <taxon>Actinomycetota</taxon>
        <taxon>Actinomycetes</taxon>
        <taxon>Actinomycetales</taxon>
        <taxon>Actinomycetaceae</taxon>
        <taxon>Varibaculum</taxon>
    </lineage>
</organism>
<proteinExistence type="predicted"/>
<gene>
    <name evidence="1" type="ORF">HMPREF1862_00572</name>
</gene>
<name>A0AB34X0K3_9ACTO</name>
<sequence>MITDKQSIERIWSCLRVILCDIDAAQDTSSEIIEIILDTSRFFWKLSPENGLQFVDDDPIEFEKRIEALENAADSAAADLTDIHRYTRLIRGALNQMRNGAEND</sequence>
<protein>
    <submittedName>
        <fullName evidence="1">Uncharacterized protein</fullName>
    </submittedName>
</protein>
<dbReference type="AlphaFoldDB" id="A0AB34X0K3"/>